<keyword evidence="2" id="KW-1185">Reference proteome</keyword>
<evidence type="ECO:0000313" key="1">
    <source>
        <dbReference type="EMBL" id="SNX96528.1"/>
    </source>
</evidence>
<dbReference type="AlphaFoldDB" id="A0A285EBM5"/>
<gene>
    <name evidence="1" type="ORF">SAMN06893097_104243</name>
</gene>
<reference evidence="1 2" key="1">
    <citation type="submission" date="2017-09" db="EMBL/GenBank/DDBJ databases">
        <authorList>
            <person name="Ehlers B."/>
            <person name="Leendertz F.H."/>
        </authorList>
    </citation>
    <scope>NUCLEOTIDE SEQUENCE [LARGE SCALE GENOMIC DNA]</scope>
    <source>
        <strain evidence="1 2">DSM 46844</strain>
    </source>
</reference>
<accession>A0A285EBM5</accession>
<protein>
    <submittedName>
        <fullName evidence="1">Uncharacterized protein</fullName>
    </submittedName>
</protein>
<evidence type="ECO:0000313" key="2">
    <source>
        <dbReference type="Proteomes" id="UP000219514"/>
    </source>
</evidence>
<dbReference type="Proteomes" id="UP000219514">
    <property type="component" value="Unassembled WGS sequence"/>
</dbReference>
<organism evidence="1 2">
    <name type="scientific">Geodermatophilus sabuli</name>
    <dbReference type="NCBI Taxonomy" id="1564158"/>
    <lineage>
        <taxon>Bacteria</taxon>
        <taxon>Bacillati</taxon>
        <taxon>Actinomycetota</taxon>
        <taxon>Actinomycetes</taxon>
        <taxon>Geodermatophilales</taxon>
        <taxon>Geodermatophilaceae</taxon>
        <taxon>Geodermatophilus</taxon>
    </lineage>
</organism>
<sequence length="520" mass="54180">MPVDGTVSEGLRRPLFTRLSAILCAVGVLTACGQGSSPTGTADVPAAEAFSAETSPAPELPLGWSLLDVMRQVPDPFPNEEVEDVDCPTRDWCLVLTDRRTFEFADGRLAEPALIAADAGNVPTLTERVSCSSPSFCILNAGGSFRTYDGESWTLRVPAGTFFGECPRDDYCFAVDSDARTLRTFDAGQIQQQALADLVPESYPGGGASGAGPECAAGEDFCVAYLGSVSSNHTILAWTASGWSVLQNLPSGTYAEPDFGCGPGPTCMLLAPGKAFLSADGGEFVPIESPSSPAVDAYTLSCGGPRLCLAVGVRHDLWIWNGRSWTTEPAPDYIGTSTRIHCLNEELCLAVVPDNDTHIAAYRRGAPADPQPAPSAPSAGQVTISLDGFGPFDWGSSQADAEEALGAGFLTQDLGLGCAQGQLPGFDDVVFAIEDGVVTGATVFAADVESDTGITVGDPVEEVTTQYPDAVAEPDPSDALSTRYRVVDDGRSAQFLSSDGTVVEGMAFGLESAVGEAPCV</sequence>
<proteinExistence type="predicted"/>
<name>A0A285EBM5_9ACTN</name>
<dbReference type="EMBL" id="OBDO01000004">
    <property type="protein sequence ID" value="SNX96528.1"/>
    <property type="molecule type" value="Genomic_DNA"/>
</dbReference>